<reference evidence="2" key="1">
    <citation type="journal article" date="2019" name="Int. J. Syst. Evol. Microbiol.">
        <title>The Global Catalogue of Microorganisms (GCM) 10K type strain sequencing project: providing services to taxonomists for standard genome sequencing and annotation.</title>
        <authorList>
            <consortium name="The Broad Institute Genomics Platform"/>
            <consortium name="The Broad Institute Genome Sequencing Center for Infectious Disease"/>
            <person name="Wu L."/>
            <person name="Ma J."/>
        </authorList>
    </citation>
    <scope>NUCLEOTIDE SEQUENCE [LARGE SCALE GENOMIC DNA]</scope>
    <source>
        <strain evidence="2">CGMCC 1.6774</strain>
    </source>
</reference>
<dbReference type="EMBL" id="JBHUIW010000011">
    <property type="protein sequence ID" value="MFD2182805.1"/>
    <property type="molecule type" value="Genomic_DNA"/>
</dbReference>
<proteinExistence type="predicted"/>
<sequence>MTTSAAMPVSTLPFLVSLEAAAGHAETEEHAFRREAAQRIAALEQARAVAYRRLNLMRFLAEAMAGADAEASAVAISVAVLRGKLGWHDDSDARTEVLERFAPVAQALFRALGGEDEPEPTPAAALAGFESWYADNRHGPFWTLFETSMPETPLVDF</sequence>
<keyword evidence="2" id="KW-1185">Reference proteome</keyword>
<comment type="caution">
    <text evidence="1">The sequence shown here is derived from an EMBL/GenBank/DDBJ whole genome shotgun (WGS) entry which is preliminary data.</text>
</comment>
<protein>
    <submittedName>
        <fullName evidence="1">Uncharacterized protein</fullName>
    </submittedName>
</protein>
<accession>A0ABW5AKZ2</accession>
<dbReference type="RefSeq" id="WP_378477976.1">
    <property type="nucleotide sequence ID" value="NZ_JBHUIW010000011.1"/>
</dbReference>
<organism evidence="1 2">
    <name type="scientific">Rhodoplanes azumiensis</name>
    <dbReference type="NCBI Taxonomy" id="1897628"/>
    <lineage>
        <taxon>Bacteria</taxon>
        <taxon>Pseudomonadati</taxon>
        <taxon>Pseudomonadota</taxon>
        <taxon>Alphaproteobacteria</taxon>
        <taxon>Hyphomicrobiales</taxon>
        <taxon>Nitrobacteraceae</taxon>
        <taxon>Rhodoplanes</taxon>
    </lineage>
</organism>
<gene>
    <name evidence="1" type="ORF">ACFSOX_11630</name>
</gene>
<dbReference type="Proteomes" id="UP001597314">
    <property type="component" value="Unassembled WGS sequence"/>
</dbReference>
<evidence type="ECO:0000313" key="1">
    <source>
        <dbReference type="EMBL" id="MFD2182805.1"/>
    </source>
</evidence>
<evidence type="ECO:0000313" key="2">
    <source>
        <dbReference type="Proteomes" id="UP001597314"/>
    </source>
</evidence>
<name>A0ABW5AKZ2_9BRAD</name>